<evidence type="ECO:0000256" key="1">
    <source>
        <dbReference type="RuleBase" id="RU363044"/>
    </source>
</evidence>
<name>A0A2B4RIN9_STYPI</name>
<dbReference type="GO" id="GO:0006310">
    <property type="term" value="P:DNA recombination"/>
    <property type="evidence" value="ECO:0007669"/>
    <property type="project" value="UniProtKB-KW"/>
</dbReference>
<accession>A0A2B4RIN9</accession>
<dbReference type="Pfam" id="PF05970">
    <property type="entry name" value="PIF1"/>
    <property type="match status" value="1"/>
</dbReference>
<dbReference type="InterPro" id="IPR010285">
    <property type="entry name" value="DNA_helicase_pif1-like_DEAD"/>
</dbReference>
<dbReference type="GO" id="GO:0016887">
    <property type="term" value="F:ATP hydrolysis activity"/>
    <property type="evidence" value="ECO:0007669"/>
    <property type="project" value="RHEA"/>
</dbReference>
<dbReference type="Gene3D" id="3.40.50.300">
    <property type="entry name" value="P-loop containing nucleotide triphosphate hydrolases"/>
    <property type="match status" value="1"/>
</dbReference>
<dbReference type="OrthoDB" id="5989997at2759"/>
<evidence type="ECO:0000313" key="3">
    <source>
        <dbReference type="EMBL" id="PFX16673.1"/>
    </source>
</evidence>
<proteinExistence type="inferred from homology"/>
<protein>
    <recommendedName>
        <fullName evidence="1">ATP-dependent DNA helicase</fullName>
        <ecNumber evidence="1">5.6.2.3</ecNumber>
    </recommendedName>
</protein>
<dbReference type="GO" id="GO:0005524">
    <property type="term" value="F:ATP binding"/>
    <property type="evidence" value="ECO:0007669"/>
    <property type="project" value="UniProtKB-KW"/>
</dbReference>
<dbReference type="GO" id="GO:0043139">
    <property type="term" value="F:5'-3' DNA helicase activity"/>
    <property type="evidence" value="ECO:0007669"/>
    <property type="project" value="UniProtKB-EC"/>
</dbReference>
<comment type="similarity">
    <text evidence="1">Belongs to the helicase family.</text>
</comment>
<keyword evidence="1" id="KW-0234">DNA repair</keyword>
<comment type="caution">
    <text evidence="3">The sequence shown here is derived from an EMBL/GenBank/DDBJ whole genome shotgun (WGS) entry which is preliminary data.</text>
</comment>
<dbReference type="PANTHER" id="PTHR47642:SF5">
    <property type="entry name" value="ATP-DEPENDENT DNA HELICASE"/>
    <property type="match status" value="1"/>
</dbReference>
<dbReference type="EMBL" id="LSMT01000527">
    <property type="protein sequence ID" value="PFX16673.1"/>
    <property type="molecule type" value="Genomic_DNA"/>
</dbReference>
<keyword evidence="1" id="KW-0378">Hydrolase</keyword>
<organism evidence="3 4">
    <name type="scientific">Stylophora pistillata</name>
    <name type="common">Smooth cauliflower coral</name>
    <dbReference type="NCBI Taxonomy" id="50429"/>
    <lineage>
        <taxon>Eukaryota</taxon>
        <taxon>Metazoa</taxon>
        <taxon>Cnidaria</taxon>
        <taxon>Anthozoa</taxon>
        <taxon>Hexacorallia</taxon>
        <taxon>Scleractinia</taxon>
        <taxon>Astrocoeniina</taxon>
        <taxon>Pocilloporidae</taxon>
        <taxon>Stylophora</taxon>
    </lineage>
</organism>
<dbReference type="EC" id="5.6.2.3" evidence="1"/>
<keyword evidence="1" id="KW-0227">DNA damage</keyword>
<evidence type="ECO:0000259" key="2">
    <source>
        <dbReference type="Pfam" id="PF05970"/>
    </source>
</evidence>
<dbReference type="InterPro" id="IPR027417">
    <property type="entry name" value="P-loop_NTPase"/>
</dbReference>
<dbReference type="InterPro" id="IPR051055">
    <property type="entry name" value="PIF1_helicase"/>
</dbReference>
<keyword evidence="1" id="KW-0547">Nucleotide-binding</keyword>
<dbReference type="GO" id="GO:0006281">
    <property type="term" value="P:DNA repair"/>
    <property type="evidence" value="ECO:0007669"/>
    <property type="project" value="UniProtKB-KW"/>
</dbReference>
<keyword evidence="1 3" id="KW-0347">Helicase</keyword>
<dbReference type="STRING" id="50429.A0A2B4RIN9"/>
<keyword evidence="1" id="KW-0233">DNA recombination</keyword>
<keyword evidence="1" id="KW-0067">ATP-binding</keyword>
<dbReference type="PANTHER" id="PTHR47642">
    <property type="entry name" value="ATP-DEPENDENT DNA HELICASE"/>
    <property type="match status" value="1"/>
</dbReference>
<dbReference type="SUPFAM" id="SSF52540">
    <property type="entry name" value="P-loop containing nucleoside triphosphate hydrolases"/>
    <property type="match status" value="2"/>
</dbReference>
<comment type="catalytic activity">
    <reaction evidence="1">
        <text>ATP + H2O = ADP + phosphate + H(+)</text>
        <dbReference type="Rhea" id="RHEA:13065"/>
        <dbReference type="ChEBI" id="CHEBI:15377"/>
        <dbReference type="ChEBI" id="CHEBI:15378"/>
        <dbReference type="ChEBI" id="CHEBI:30616"/>
        <dbReference type="ChEBI" id="CHEBI:43474"/>
        <dbReference type="ChEBI" id="CHEBI:456216"/>
        <dbReference type="EC" id="5.6.2.3"/>
    </reaction>
</comment>
<dbReference type="Proteomes" id="UP000225706">
    <property type="component" value="Unassembled WGS sequence"/>
</dbReference>
<dbReference type="GO" id="GO:0000723">
    <property type="term" value="P:telomere maintenance"/>
    <property type="evidence" value="ECO:0007669"/>
    <property type="project" value="InterPro"/>
</dbReference>
<keyword evidence="4" id="KW-1185">Reference proteome</keyword>
<comment type="cofactor">
    <cofactor evidence="1">
        <name>Mg(2+)</name>
        <dbReference type="ChEBI" id="CHEBI:18420"/>
    </cofactor>
</comment>
<gene>
    <name evidence="3" type="primary">Pif1</name>
    <name evidence="3" type="ORF">AWC38_SpisGene19042</name>
</gene>
<dbReference type="AlphaFoldDB" id="A0A2B4RIN9"/>
<sequence length="479" mass="54360">MIFHAVFLVYCNDFSAVFRAQLNEDQQAIVDFAAEGHNLLITGQTEVGKSEVVKQIIRTLNARRRNVGIVRSSGIACQVYGKGLASTVHSFYGFMTADLPWRQLIDRSIGNSPVNACVKAINVIMWEEASMSSQKMFELLNLMHHELADRPIDQTLLFAGKQIILVGEFSQSQPVANMFDEGCYMFESALFDIAISHRFALTKLMRQSEEDQRFLKALAEIRLGNCSIESEEYLCSLKRNLPELLEQSATHISFCKIPVATMNRRKLDQISGDLFLYQASYDNESSRSMSWPGVPVLQLKRGCKVMLIWNKSDYLKNGSEGVFTVVQGDDLQVFILAYAVFNGKFFSNDFDKWVAKVQTRVGMKVMQEGRIPKDIFNFILSQIRNDLERQTIKEDPISLGCRLAICFYRLGRGNCHYTIAEMVGLLVLAVQEIVTQVCELIIDCIWQECVMRPMLSNEQDFKDSVKEMDNGGIFPSVEL</sequence>
<reference evidence="4" key="1">
    <citation type="journal article" date="2017" name="bioRxiv">
        <title>Comparative analysis of the genomes of Stylophora pistillata and Acropora digitifera provides evidence for extensive differences between species of corals.</title>
        <authorList>
            <person name="Voolstra C.R."/>
            <person name="Li Y."/>
            <person name="Liew Y.J."/>
            <person name="Baumgarten S."/>
            <person name="Zoccola D."/>
            <person name="Flot J.-F."/>
            <person name="Tambutte S."/>
            <person name="Allemand D."/>
            <person name="Aranda M."/>
        </authorList>
    </citation>
    <scope>NUCLEOTIDE SEQUENCE [LARGE SCALE GENOMIC DNA]</scope>
</reference>
<evidence type="ECO:0000313" key="4">
    <source>
        <dbReference type="Proteomes" id="UP000225706"/>
    </source>
</evidence>
<feature type="domain" description="DNA helicase Pif1-like DEAD-box helicase" evidence="2">
    <location>
        <begin position="21"/>
        <end position="230"/>
    </location>
</feature>